<dbReference type="Gene3D" id="3.40.50.2300">
    <property type="match status" value="1"/>
</dbReference>
<dbReference type="InterPro" id="IPR003594">
    <property type="entry name" value="HATPase_dom"/>
</dbReference>
<comment type="caution">
    <text evidence="13">The sequence shown here is derived from an EMBL/GenBank/DDBJ whole genome shotgun (WGS) entry which is preliminary data.</text>
</comment>
<dbReference type="InterPro" id="IPR036890">
    <property type="entry name" value="HATPase_C_sf"/>
</dbReference>
<feature type="domain" description="Histidine kinase" evidence="9">
    <location>
        <begin position="141"/>
        <end position="357"/>
    </location>
</feature>
<dbReference type="InterPro" id="IPR029787">
    <property type="entry name" value="Nucleotide_cyclase"/>
</dbReference>
<comment type="function">
    <text evidence="6">May play the central regulatory role in sporulation. It may be an element of the effector pathway responsible for the activation of sporulation genes in response to nutritional stress. Spo0A may act in concert with spo0H (a sigma factor) to control the expression of some genes that are critical to the sporulation process.</text>
</comment>
<dbReference type="SUPFAM" id="SSF55874">
    <property type="entry name" value="ATPase domain of HSP90 chaperone/DNA topoisomerase II/histidine kinase"/>
    <property type="match status" value="1"/>
</dbReference>
<dbReference type="Gene3D" id="3.30.450.20">
    <property type="entry name" value="PAS domain"/>
    <property type="match status" value="1"/>
</dbReference>
<dbReference type="CDD" id="cd01949">
    <property type="entry name" value="GGDEF"/>
    <property type="match status" value="1"/>
</dbReference>
<dbReference type="InterPro" id="IPR001789">
    <property type="entry name" value="Sig_transdc_resp-reg_receiver"/>
</dbReference>
<dbReference type="SMART" id="SM00267">
    <property type="entry name" value="GGDEF"/>
    <property type="match status" value="1"/>
</dbReference>
<dbReference type="Pfam" id="PF00989">
    <property type="entry name" value="PAS"/>
    <property type="match status" value="1"/>
</dbReference>
<evidence type="ECO:0000259" key="11">
    <source>
        <dbReference type="PROSITE" id="PS50112"/>
    </source>
</evidence>
<dbReference type="PROSITE" id="PS50887">
    <property type="entry name" value="GGDEF"/>
    <property type="match status" value="1"/>
</dbReference>
<keyword evidence="14" id="KW-1185">Reference proteome</keyword>
<dbReference type="PROSITE" id="PS50110">
    <property type="entry name" value="RESPONSE_REGULATORY"/>
    <property type="match status" value="1"/>
</dbReference>
<evidence type="ECO:0000259" key="10">
    <source>
        <dbReference type="PROSITE" id="PS50110"/>
    </source>
</evidence>
<dbReference type="InterPro" id="IPR036097">
    <property type="entry name" value="HisK_dim/P_sf"/>
</dbReference>
<evidence type="ECO:0000256" key="5">
    <source>
        <dbReference type="ARBA" id="ARBA00023012"/>
    </source>
</evidence>
<proteinExistence type="predicted"/>
<evidence type="ECO:0000256" key="7">
    <source>
        <dbReference type="PROSITE-ProRule" id="PRU00169"/>
    </source>
</evidence>
<dbReference type="Pfam" id="PF00072">
    <property type="entry name" value="Response_reg"/>
    <property type="match status" value="1"/>
</dbReference>
<keyword evidence="4" id="KW-0418">Kinase</keyword>
<dbReference type="EMBL" id="WJBE01000003">
    <property type="protein sequence ID" value="MBC3899026.1"/>
    <property type="molecule type" value="Genomic_DNA"/>
</dbReference>
<evidence type="ECO:0000256" key="3">
    <source>
        <dbReference type="ARBA" id="ARBA00018672"/>
    </source>
</evidence>
<dbReference type="Gene3D" id="3.30.70.270">
    <property type="match status" value="1"/>
</dbReference>
<dbReference type="InterPro" id="IPR000014">
    <property type="entry name" value="PAS"/>
</dbReference>
<dbReference type="Gene3D" id="3.30.565.10">
    <property type="entry name" value="Histidine kinase-like ATPase, C-terminal domain"/>
    <property type="match status" value="1"/>
</dbReference>
<dbReference type="InterPro" id="IPR043128">
    <property type="entry name" value="Rev_trsase/Diguanyl_cyclase"/>
</dbReference>
<evidence type="ECO:0000259" key="12">
    <source>
        <dbReference type="PROSITE" id="PS50887"/>
    </source>
</evidence>
<dbReference type="SUPFAM" id="SSF55073">
    <property type="entry name" value="Nucleotide cyclase"/>
    <property type="match status" value="1"/>
</dbReference>
<dbReference type="Pfam" id="PF02518">
    <property type="entry name" value="HATPase_c"/>
    <property type="match status" value="1"/>
</dbReference>
<keyword evidence="4" id="KW-0808">Transferase</keyword>
<comment type="catalytic activity">
    <reaction evidence="1">
        <text>ATP + protein L-histidine = ADP + protein N-phospho-L-histidine.</text>
        <dbReference type="EC" id="2.7.13.3"/>
    </reaction>
</comment>
<dbReference type="InterPro" id="IPR005467">
    <property type="entry name" value="His_kinase_dom"/>
</dbReference>
<dbReference type="SUPFAM" id="SSF55785">
    <property type="entry name" value="PYP-like sensor domain (PAS domain)"/>
    <property type="match status" value="1"/>
</dbReference>
<keyword evidence="5" id="KW-0902">Two-component regulatory system</keyword>
<evidence type="ECO:0000256" key="2">
    <source>
        <dbReference type="ARBA" id="ARBA00012438"/>
    </source>
</evidence>
<dbReference type="Pfam" id="PF00990">
    <property type="entry name" value="GGDEF"/>
    <property type="match status" value="1"/>
</dbReference>
<dbReference type="InterPro" id="IPR000160">
    <property type="entry name" value="GGDEF_dom"/>
</dbReference>
<dbReference type="InterPro" id="IPR011006">
    <property type="entry name" value="CheY-like_superfamily"/>
</dbReference>
<feature type="domain" description="Response regulatory" evidence="10">
    <location>
        <begin position="412"/>
        <end position="528"/>
    </location>
</feature>
<evidence type="ECO:0000256" key="8">
    <source>
        <dbReference type="SAM" id="MobiDB-lite"/>
    </source>
</evidence>
<feature type="region of interest" description="Disordered" evidence="8">
    <location>
        <begin position="294"/>
        <end position="313"/>
    </location>
</feature>
<evidence type="ECO:0000256" key="6">
    <source>
        <dbReference type="ARBA" id="ARBA00024867"/>
    </source>
</evidence>
<dbReference type="RefSeq" id="WP_186893590.1">
    <property type="nucleotide sequence ID" value="NZ_WJBE01000003.1"/>
</dbReference>
<dbReference type="SMART" id="SM00448">
    <property type="entry name" value="REC"/>
    <property type="match status" value="1"/>
</dbReference>
<dbReference type="Gene3D" id="1.10.287.130">
    <property type="match status" value="1"/>
</dbReference>
<dbReference type="InterPro" id="IPR035965">
    <property type="entry name" value="PAS-like_dom_sf"/>
</dbReference>
<dbReference type="EC" id="2.7.13.3" evidence="2"/>
<feature type="domain" description="GGDEF" evidence="12">
    <location>
        <begin position="571"/>
        <end position="712"/>
    </location>
</feature>
<gene>
    <name evidence="13" type="ORF">GH811_05285</name>
</gene>
<dbReference type="PROSITE" id="PS50112">
    <property type="entry name" value="PAS"/>
    <property type="match status" value="1"/>
</dbReference>
<dbReference type="NCBIfam" id="TIGR00254">
    <property type="entry name" value="GGDEF"/>
    <property type="match status" value="1"/>
</dbReference>
<dbReference type="PROSITE" id="PS50109">
    <property type="entry name" value="HIS_KIN"/>
    <property type="match status" value="1"/>
</dbReference>
<evidence type="ECO:0000256" key="4">
    <source>
        <dbReference type="ARBA" id="ARBA00022777"/>
    </source>
</evidence>
<dbReference type="PANTHER" id="PTHR45138:SF9">
    <property type="entry name" value="DIGUANYLATE CYCLASE DGCM-RELATED"/>
    <property type="match status" value="1"/>
</dbReference>
<accession>A0ABR6YV51</accession>
<feature type="modified residue" description="4-aspartylphosphate" evidence="7">
    <location>
        <position position="461"/>
    </location>
</feature>
<dbReference type="SUPFAM" id="SSF52172">
    <property type="entry name" value="CheY-like"/>
    <property type="match status" value="1"/>
</dbReference>
<name>A0ABR6YV51_9FIRM</name>
<dbReference type="CDD" id="cd00130">
    <property type="entry name" value="PAS"/>
    <property type="match status" value="1"/>
</dbReference>
<feature type="domain" description="PAS" evidence="11">
    <location>
        <begin position="11"/>
        <end position="81"/>
    </location>
</feature>
<reference evidence="13 14" key="1">
    <citation type="journal article" date="2020" name="mSystems">
        <title>Defining Genomic and Predicted Metabolic Features of the Acetobacterium Genus.</title>
        <authorList>
            <person name="Ross D.E."/>
            <person name="Marshall C.W."/>
            <person name="Gulliver D."/>
            <person name="May H.D."/>
            <person name="Norman R.S."/>
        </authorList>
    </citation>
    <scope>NUCLEOTIDE SEQUENCE [LARGE SCALE GENOMIC DNA]</scope>
    <source>
        <strain evidence="13 14">DSM 4132</strain>
    </source>
</reference>
<dbReference type="SUPFAM" id="SSF47384">
    <property type="entry name" value="Homodimeric domain of signal transducing histidine kinase"/>
    <property type="match status" value="1"/>
</dbReference>
<dbReference type="PANTHER" id="PTHR45138">
    <property type="entry name" value="REGULATORY COMPONENTS OF SENSORY TRANSDUCTION SYSTEM"/>
    <property type="match status" value="1"/>
</dbReference>
<protein>
    <recommendedName>
        <fullName evidence="3">Stage 0 sporulation protein A homolog</fullName>
        <ecNumber evidence="2">2.7.13.3</ecNumber>
    </recommendedName>
</protein>
<dbReference type="InterPro" id="IPR013767">
    <property type="entry name" value="PAS_fold"/>
</dbReference>
<evidence type="ECO:0000313" key="13">
    <source>
        <dbReference type="EMBL" id="MBC3899026.1"/>
    </source>
</evidence>
<dbReference type="Proteomes" id="UP000622405">
    <property type="component" value="Unassembled WGS sequence"/>
</dbReference>
<keyword evidence="7" id="KW-0597">Phosphoprotein</keyword>
<sequence length="712" mass="80167">MNDLFSLNEQSRQQLEGIFNVSMEFLCITNGRGEILKTNQVWETKLGYLTPELLGKNLIDLVHPNDVANLLLALKKPTAANKSLAFTSRLRSTNGDYRFVTWQFQWIDELIYSSAKDLTELYHAKKDVESAEFSKNQLLSILSNEIHEPLDSLSLFLQLISKTQSISEQNICLENIRLSTEFLANLINGILATDKSNPTVHDVTSFNFHDTIEDAIIPLIVSAKRHNITIDLSIHPKIPPTVQGDPQRLKQIISFLVLNAIKCLERGKISVEATPENTDKAVFKIYFSVKTSGLTPSQGSADDPFSSYDSHGSTQENNLNFGLELVKNLVETMNGKLSASRDNESGYDFSFHVLLLRDNAPNIKNDRSMGGRVLPMYNQNIRLKAEELRAIEQLRNDQPKSDRQAIAIKRERILIVDDSPENTQLLAQMLVENYEILVANSGKDALAIVQQVPAPDLILLDLSMPDMSGYEVCKQIQLEESTMAIPIIFLTILSDPENEASGLQSGAVDFISKPFDLPRVEEKIKNHLALKHYREILSTTADTDALTQIPNRRRFEEMLAIEIRKARRNNTTLSVIRIDIDYFKRYNDTYGHLEGDDCLREVADALKKTLKRAGDLVARWEGEEFICLLPDTNLKGAAHVAENIRKAVLNLRIPHQSSPVEKVVTLSLGVASGTRSHENQAEDSFEALLDHAQMALTKSKDTGRNRVFVYRK</sequence>
<evidence type="ECO:0000313" key="14">
    <source>
        <dbReference type="Proteomes" id="UP000622405"/>
    </source>
</evidence>
<dbReference type="SMART" id="SM00091">
    <property type="entry name" value="PAS"/>
    <property type="match status" value="1"/>
</dbReference>
<dbReference type="InterPro" id="IPR050469">
    <property type="entry name" value="Diguanylate_Cyclase"/>
</dbReference>
<dbReference type="NCBIfam" id="TIGR00229">
    <property type="entry name" value="sensory_box"/>
    <property type="match status" value="1"/>
</dbReference>
<organism evidence="13 14">
    <name type="scientific">Acetobacterium malicum</name>
    <dbReference type="NCBI Taxonomy" id="52692"/>
    <lineage>
        <taxon>Bacteria</taxon>
        <taxon>Bacillati</taxon>
        <taxon>Bacillota</taxon>
        <taxon>Clostridia</taxon>
        <taxon>Eubacteriales</taxon>
        <taxon>Eubacteriaceae</taxon>
        <taxon>Acetobacterium</taxon>
    </lineage>
</organism>
<evidence type="ECO:0000256" key="1">
    <source>
        <dbReference type="ARBA" id="ARBA00000085"/>
    </source>
</evidence>
<evidence type="ECO:0000259" key="9">
    <source>
        <dbReference type="PROSITE" id="PS50109"/>
    </source>
</evidence>